<keyword evidence="9" id="KW-1185">Reference proteome</keyword>
<evidence type="ECO:0000256" key="3">
    <source>
        <dbReference type="ARBA" id="ARBA00012918"/>
    </source>
</evidence>
<evidence type="ECO:0000313" key="9">
    <source>
        <dbReference type="Proteomes" id="UP000642809"/>
    </source>
</evidence>
<dbReference type="NCBIfam" id="NF009020">
    <property type="entry name" value="PRK12356.1"/>
    <property type="match status" value="1"/>
</dbReference>
<keyword evidence="6" id="KW-0007">Acetylation</keyword>
<name>A0A8J3D186_9BACT</name>
<comment type="catalytic activity">
    <reaction evidence="5 6">
        <text>L-glutamine + H2O = L-glutamate + NH4(+)</text>
        <dbReference type="Rhea" id="RHEA:15889"/>
        <dbReference type="ChEBI" id="CHEBI:15377"/>
        <dbReference type="ChEBI" id="CHEBI:28938"/>
        <dbReference type="ChEBI" id="CHEBI:29985"/>
        <dbReference type="ChEBI" id="CHEBI:58359"/>
        <dbReference type="EC" id="3.5.1.2"/>
    </reaction>
</comment>
<dbReference type="Proteomes" id="UP000642809">
    <property type="component" value="Unassembled WGS sequence"/>
</dbReference>
<dbReference type="AlphaFoldDB" id="A0A8J3D186"/>
<protein>
    <recommendedName>
        <fullName evidence="3 6">Glutaminase</fullName>
        <ecNumber evidence="3 6">3.5.1.2</ecNumber>
    </recommendedName>
</protein>
<reference evidence="8" key="1">
    <citation type="journal article" date="2014" name="Int. J. Syst. Evol. Microbiol.">
        <title>Complete genome sequence of Corynebacterium casei LMG S-19264T (=DSM 44701T), isolated from a smear-ripened cheese.</title>
        <authorList>
            <consortium name="US DOE Joint Genome Institute (JGI-PGF)"/>
            <person name="Walter F."/>
            <person name="Albersmeier A."/>
            <person name="Kalinowski J."/>
            <person name="Ruckert C."/>
        </authorList>
    </citation>
    <scope>NUCLEOTIDE SEQUENCE</scope>
    <source>
        <strain evidence="8">KCTC 23224</strain>
    </source>
</reference>
<dbReference type="Pfam" id="PF04960">
    <property type="entry name" value="Glutaminase"/>
    <property type="match status" value="1"/>
</dbReference>
<feature type="binding site" evidence="6">
    <location>
        <position position="181"/>
    </location>
    <ligand>
        <name>substrate</name>
    </ligand>
</feature>
<gene>
    <name evidence="8" type="primary">glsA1</name>
    <name evidence="6" type="synonym">glsA</name>
    <name evidence="8" type="ORF">GCM10008106_37030</name>
</gene>
<dbReference type="SUPFAM" id="SSF56601">
    <property type="entry name" value="beta-lactamase/transpeptidase-like"/>
    <property type="match status" value="1"/>
</dbReference>
<dbReference type="GO" id="GO:0006537">
    <property type="term" value="P:glutamate biosynthetic process"/>
    <property type="evidence" value="ECO:0007669"/>
    <property type="project" value="TreeGrafter"/>
</dbReference>
<feature type="binding site" evidence="6">
    <location>
        <position position="264"/>
    </location>
    <ligand>
        <name>substrate</name>
    </ligand>
</feature>
<feature type="binding site" evidence="6">
    <location>
        <position position="137"/>
    </location>
    <ligand>
        <name>substrate</name>
    </ligand>
</feature>
<comment type="subunit">
    <text evidence="2 6">Homotetramer.</text>
</comment>
<feature type="binding site" evidence="6">
    <location>
        <position position="212"/>
    </location>
    <ligand>
        <name>substrate</name>
    </ligand>
</feature>
<accession>A0A8J3D186</accession>
<organism evidence="8 9">
    <name type="scientific">Mongoliitalea lutea</name>
    <dbReference type="NCBI Taxonomy" id="849756"/>
    <lineage>
        <taxon>Bacteria</taxon>
        <taxon>Pseudomonadati</taxon>
        <taxon>Bacteroidota</taxon>
        <taxon>Cytophagia</taxon>
        <taxon>Cytophagales</taxon>
        <taxon>Cyclobacteriaceae</taxon>
        <taxon>Mongoliitalea</taxon>
    </lineage>
</organism>
<evidence type="ECO:0000256" key="5">
    <source>
        <dbReference type="ARBA" id="ARBA00049534"/>
    </source>
</evidence>
<dbReference type="NCBIfam" id="TIGR03814">
    <property type="entry name" value="Gln_ase"/>
    <property type="match status" value="1"/>
</dbReference>
<dbReference type="HAMAP" id="MF_00313">
    <property type="entry name" value="Glutaminase"/>
    <property type="match status" value="1"/>
</dbReference>
<dbReference type="InterPro" id="IPR012338">
    <property type="entry name" value="Beta-lactam/transpept-like"/>
</dbReference>
<evidence type="ECO:0000256" key="1">
    <source>
        <dbReference type="ARBA" id="ARBA00011076"/>
    </source>
</evidence>
<evidence type="ECO:0000256" key="2">
    <source>
        <dbReference type="ARBA" id="ARBA00011881"/>
    </source>
</evidence>
<reference evidence="8" key="2">
    <citation type="submission" date="2020-09" db="EMBL/GenBank/DDBJ databases">
        <authorList>
            <person name="Sun Q."/>
            <person name="Kim S."/>
        </authorList>
    </citation>
    <scope>NUCLEOTIDE SEQUENCE</scope>
    <source>
        <strain evidence="8">KCTC 23224</strain>
    </source>
</reference>
<dbReference type="RefSeq" id="WP_189586544.1">
    <property type="nucleotide sequence ID" value="NZ_BMYF01000033.1"/>
</dbReference>
<comment type="similarity">
    <text evidence="1 6">Belongs to the glutaminase family.</text>
</comment>
<comment type="caution">
    <text evidence="8">The sequence shown here is derived from an EMBL/GenBank/DDBJ whole genome shotgun (WGS) entry which is preliminary data.</text>
</comment>
<evidence type="ECO:0000256" key="4">
    <source>
        <dbReference type="ARBA" id="ARBA00022801"/>
    </source>
</evidence>
<dbReference type="EC" id="3.5.1.2" evidence="3 6"/>
<feature type="binding site" evidence="6">
    <location>
        <position position="86"/>
    </location>
    <ligand>
        <name>substrate</name>
    </ligand>
</feature>
<keyword evidence="7" id="KW-0732">Signal</keyword>
<dbReference type="PANTHER" id="PTHR12544">
    <property type="entry name" value="GLUTAMINASE"/>
    <property type="match status" value="1"/>
</dbReference>
<sequence length="331" mass="35508">MKLQKSVLVILFWAISITSIAQTKQEIQQTVEQAYLEFKDVQEGKNADYIKELARVDPSIFGIVVVDVEGNTYSAGDNFSKVSIQSVSKAFVLSLVLEESGPIVIKEKVGANATGFPFNSIIAMEINRESGINSMVNAGAIATTSLVSGNTAEEKWEAIVNKLSDFAGRRLEVDEAVYISEAGDNQRNVAQAQLLKAYDKIYFDADQSVDIYTRQCALSVNARDLATMAATLASGGNNPITNKRVVSPDAVSYTLPVMATAGLYENSGKWLYQTGLPAKSGVGGALIAVVPGKFGIAVVAPPLDEAGNSVKGQLAINYIVEKLKLNPYLVE</sequence>
<evidence type="ECO:0000256" key="7">
    <source>
        <dbReference type="SAM" id="SignalP"/>
    </source>
</evidence>
<feature type="chain" id="PRO_5035185519" description="Glutaminase" evidence="7">
    <location>
        <begin position="22"/>
        <end position="331"/>
    </location>
</feature>
<feature type="binding site" evidence="6">
    <location>
        <position position="188"/>
    </location>
    <ligand>
        <name>substrate</name>
    </ligand>
</feature>
<keyword evidence="4 6" id="KW-0378">Hydrolase</keyword>
<feature type="binding site" evidence="6">
    <location>
        <position position="282"/>
    </location>
    <ligand>
        <name>substrate</name>
    </ligand>
</feature>
<dbReference type="GO" id="GO:0004359">
    <property type="term" value="F:glutaminase activity"/>
    <property type="evidence" value="ECO:0007669"/>
    <property type="project" value="UniProtKB-UniRule"/>
</dbReference>
<dbReference type="GO" id="GO:0006543">
    <property type="term" value="P:L-glutamine catabolic process"/>
    <property type="evidence" value="ECO:0007669"/>
    <property type="project" value="TreeGrafter"/>
</dbReference>
<evidence type="ECO:0000313" key="8">
    <source>
        <dbReference type="EMBL" id="GHB53047.1"/>
    </source>
</evidence>
<proteinExistence type="inferred from homology"/>
<dbReference type="InterPro" id="IPR015868">
    <property type="entry name" value="Glutaminase"/>
</dbReference>
<dbReference type="EMBL" id="BMYF01000033">
    <property type="protein sequence ID" value="GHB53047.1"/>
    <property type="molecule type" value="Genomic_DNA"/>
</dbReference>
<dbReference type="Gene3D" id="3.40.710.10">
    <property type="entry name" value="DD-peptidase/beta-lactamase superfamily"/>
    <property type="match status" value="1"/>
</dbReference>
<evidence type="ECO:0000256" key="6">
    <source>
        <dbReference type="HAMAP-Rule" id="MF_00313"/>
    </source>
</evidence>
<dbReference type="FunFam" id="3.40.710.10:FF:000005">
    <property type="entry name" value="Glutaminase"/>
    <property type="match status" value="1"/>
</dbReference>
<feature type="signal peptide" evidence="7">
    <location>
        <begin position="1"/>
        <end position="21"/>
    </location>
</feature>
<dbReference type="PANTHER" id="PTHR12544:SF48">
    <property type="entry name" value="GLUTAMINASE 1"/>
    <property type="match status" value="1"/>
</dbReference>